<proteinExistence type="predicted"/>
<keyword evidence="2" id="KW-1185">Reference proteome</keyword>
<dbReference type="EMBL" id="JAZDWU010000002">
    <property type="protein sequence ID" value="KAL0010221.1"/>
    <property type="molecule type" value="Genomic_DNA"/>
</dbReference>
<reference evidence="1 2" key="1">
    <citation type="submission" date="2024-01" db="EMBL/GenBank/DDBJ databases">
        <title>A telomere-to-telomere, gap-free genome of sweet tea (Lithocarpus litseifolius).</title>
        <authorList>
            <person name="Zhou J."/>
        </authorList>
    </citation>
    <scope>NUCLEOTIDE SEQUENCE [LARGE SCALE GENOMIC DNA]</scope>
    <source>
        <strain evidence="1">Zhou-2022a</strain>
        <tissue evidence="1">Leaf</tissue>
    </source>
</reference>
<evidence type="ECO:0000313" key="1">
    <source>
        <dbReference type="EMBL" id="KAL0010221.1"/>
    </source>
</evidence>
<comment type="caution">
    <text evidence="1">The sequence shown here is derived from an EMBL/GenBank/DDBJ whole genome shotgun (WGS) entry which is preliminary data.</text>
</comment>
<organism evidence="1 2">
    <name type="scientific">Lithocarpus litseifolius</name>
    <dbReference type="NCBI Taxonomy" id="425828"/>
    <lineage>
        <taxon>Eukaryota</taxon>
        <taxon>Viridiplantae</taxon>
        <taxon>Streptophyta</taxon>
        <taxon>Embryophyta</taxon>
        <taxon>Tracheophyta</taxon>
        <taxon>Spermatophyta</taxon>
        <taxon>Magnoliopsida</taxon>
        <taxon>eudicotyledons</taxon>
        <taxon>Gunneridae</taxon>
        <taxon>Pentapetalae</taxon>
        <taxon>rosids</taxon>
        <taxon>fabids</taxon>
        <taxon>Fagales</taxon>
        <taxon>Fagaceae</taxon>
        <taxon>Lithocarpus</taxon>
    </lineage>
</organism>
<accession>A0AAW2DNG3</accession>
<evidence type="ECO:0000313" key="2">
    <source>
        <dbReference type="Proteomes" id="UP001459277"/>
    </source>
</evidence>
<gene>
    <name evidence="1" type="ORF">SO802_005329</name>
</gene>
<dbReference type="AlphaFoldDB" id="A0AAW2DNG3"/>
<protein>
    <submittedName>
        <fullName evidence="1">Uncharacterized protein</fullName>
    </submittedName>
</protein>
<sequence>MNDVDKFISRFHEYQLPMQKFILNMTLVDFKLASLVDKWIGMALEHGVKEIDLQVAFNLEELKGITLPPSFELELMTLDVRISPPFIETIDQGSLLDGLLWSCCPKKLSLLTGLESQENCKKVLCEKVLNREDLDYCCSSHPKCWRHHLKGAMIISIPGIEDERLLNCKTLFDILPTLDRNHAIQFRLDWDHHLHGEVA</sequence>
<dbReference type="Proteomes" id="UP001459277">
    <property type="component" value="Unassembled WGS sequence"/>
</dbReference>
<name>A0AAW2DNG3_9ROSI</name>